<keyword evidence="2" id="KW-0808">Transferase</keyword>
<dbReference type="InterPro" id="IPR029063">
    <property type="entry name" value="SAM-dependent_MTases_sf"/>
</dbReference>
<evidence type="ECO:0000313" key="3">
    <source>
        <dbReference type="Proteomes" id="UP000647424"/>
    </source>
</evidence>
<evidence type="ECO:0000313" key="2">
    <source>
        <dbReference type="EMBL" id="MBD8048963.1"/>
    </source>
</evidence>
<dbReference type="SUPFAM" id="SSF53335">
    <property type="entry name" value="S-adenosyl-L-methionine-dependent methyltransferases"/>
    <property type="match status" value="1"/>
</dbReference>
<dbReference type="Gene3D" id="3.40.50.150">
    <property type="entry name" value="Vaccinia Virus protein VP39"/>
    <property type="match status" value="1"/>
</dbReference>
<gene>
    <name evidence="2" type="ORF">IC609_00285</name>
</gene>
<dbReference type="RefSeq" id="WP_191817473.1">
    <property type="nucleotide sequence ID" value="NZ_JACYFT010000001.1"/>
</dbReference>
<organism evidence="2 3">
    <name type="scientific">Limnohabitans radicicola</name>
    <dbReference type="NCBI Taxonomy" id="2771427"/>
    <lineage>
        <taxon>Bacteria</taxon>
        <taxon>Pseudomonadati</taxon>
        <taxon>Pseudomonadota</taxon>
        <taxon>Betaproteobacteria</taxon>
        <taxon>Burkholderiales</taxon>
        <taxon>Comamonadaceae</taxon>
        <taxon>Limnohabitans</taxon>
    </lineage>
</organism>
<dbReference type="CDD" id="cd02440">
    <property type="entry name" value="AdoMet_MTases"/>
    <property type="match status" value="1"/>
</dbReference>
<dbReference type="Proteomes" id="UP000647424">
    <property type="component" value="Unassembled WGS sequence"/>
</dbReference>
<dbReference type="GO" id="GO:0008168">
    <property type="term" value="F:methyltransferase activity"/>
    <property type="evidence" value="ECO:0007669"/>
    <property type="project" value="UniProtKB-KW"/>
</dbReference>
<comment type="caution">
    <text evidence="2">The sequence shown here is derived from an EMBL/GenBank/DDBJ whole genome shotgun (WGS) entry which is preliminary data.</text>
</comment>
<evidence type="ECO:0000259" key="1">
    <source>
        <dbReference type="Pfam" id="PF08242"/>
    </source>
</evidence>
<protein>
    <submittedName>
        <fullName evidence="2">Class I SAM-dependent methyltransferase</fullName>
    </submittedName>
</protein>
<accession>A0A927FE34</accession>
<dbReference type="InterPro" id="IPR013217">
    <property type="entry name" value="Methyltransf_12"/>
</dbReference>
<dbReference type="EMBL" id="JACYFT010000001">
    <property type="protein sequence ID" value="MBD8048963.1"/>
    <property type="molecule type" value="Genomic_DNA"/>
</dbReference>
<proteinExistence type="predicted"/>
<dbReference type="Pfam" id="PF08242">
    <property type="entry name" value="Methyltransf_12"/>
    <property type="match status" value="1"/>
</dbReference>
<reference evidence="2" key="1">
    <citation type="submission" date="2020-09" db="EMBL/GenBank/DDBJ databases">
        <title>Genome seq and assembly of Limnohabitants sp.</title>
        <authorList>
            <person name="Chhetri G."/>
        </authorList>
    </citation>
    <scope>NUCLEOTIDE SEQUENCE</scope>
    <source>
        <strain evidence="2">JUR4</strain>
    </source>
</reference>
<keyword evidence="3" id="KW-1185">Reference proteome</keyword>
<dbReference type="AlphaFoldDB" id="A0A927FE34"/>
<name>A0A927FE34_9BURK</name>
<keyword evidence="2" id="KW-0489">Methyltransferase</keyword>
<dbReference type="GO" id="GO:0032259">
    <property type="term" value="P:methylation"/>
    <property type="evidence" value="ECO:0007669"/>
    <property type="project" value="UniProtKB-KW"/>
</dbReference>
<sequence>MNTDDISAHYRRLLAEHGDSPQAVQYACKKSQERRFELLAGIGDLRNKRILDFGCGTGQLGSYLQAQGINFEYYGTDIVEEFLTLCQCKFPQGTFEKFDRLSHLEFDYVFVGGVFNNKMANNSQFYQETVAKLFSMCRLGLSFNMMSAYVDFQAPNLFYEYPEKVFGFLKREVTPFVTLRNDYEVKPGVVPFDFTVYAYRSGQ</sequence>
<feature type="domain" description="Methyltransferase type 12" evidence="1">
    <location>
        <begin position="51"/>
        <end position="122"/>
    </location>
</feature>